<gene>
    <name evidence="2" type="ORF">BJ212DRAFT_1482046</name>
</gene>
<name>A0A9P7E903_9AGAM</name>
<protein>
    <submittedName>
        <fullName evidence="2">Uncharacterized protein</fullName>
    </submittedName>
</protein>
<keyword evidence="3" id="KW-1185">Reference proteome</keyword>
<evidence type="ECO:0000313" key="2">
    <source>
        <dbReference type="EMBL" id="KAG1814301.1"/>
    </source>
</evidence>
<organism evidence="2 3">
    <name type="scientific">Suillus subaureus</name>
    <dbReference type="NCBI Taxonomy" id="48587"/>
    <lineage>
        <taxon>Eukaryota</taxon>
        <taxon>Fungi</taxon>
        <taxon>Dikarya</taxon>
        <taxon>Basidiomycota</taxon>
        <taxon>Agaricomycotina</taxon>
        <taxon>Agaricomycetes</taxon>
        <taxon>Agaricomycetidae</taxon>
        <taxon>Boletales</taxon>
        <taxon>Suillineae</taxon>
        <taxon>Suillaceae</taxon>
        <taxon>Suillus</taxon>
    </lineage>
</organism>
<accession>A0A9P7E903</accession>
<dbReference type="RefSeq" id="XP_041191762.1">
    <property type="nucleotide sequence ID" value="XM_041340353.1"/>
</dbReference>
<comment type="caution">
    <text evidence="2">The sequence shown here is derived from an EMBL/GenBank/DDBJ whole genome shotgun (WGS) entry which is preliminary data.</text>
</comment>
<feature type="compositionally biased region" description="Pro residues" evidence="1">
    <location>
        <begin position="35"/>
        <end position="62"/>
    </location>
</feature>
<feature type="region of interest" description="Disordered" evidence="1">
    <location>
        <begin position="1"/>
        <end position="98"/>
    </location>
</feature>
<evidence type="ECO:0000313" key="3">
    <source>
        <dbReference type="Proteomes" id="UP000807769"/>
    </source>
</evidence>
<proteinExistence type="predicted"/>
<dbReference type="GeneID" id="64634369"/>
<dbReference type="Proteomes" id="UP000807769">
    <property type="component" value="Unassembled WGS sequence"/>
</dbReference>
<dbReference type="AlphaFoldDB" id="A0A9P7E903"/>
<sequence length="317" mass="34012">MWGGWSLHKHRASWPSTPSTRPLTSSAGPSTPSTGPSPPSTEPSPPNLQPTPQLPPPNPQLPPLNQLDTGAHPVDDPNNNLYDDPYTNDNGPLSAPLGNALDVLDGDVNMYNDDNNNNGVEYNSSRRHVVSSPPKVVGHKWQYAASPSPPPVQTNAFVLPWKPQTLAYHSHVAFGSASPGSQVPCRPPSFTSSSGISCSCSTPSSTASSSYLLTDYQILPMASQTSLSAKPQSLASSKKKRTLATDIEGHLSMLNDEIRSMQSDIRRNFSSAEAKAKEILHLQAAAALQEKEAETWCLKIQYETMIHASPLTSSPSV</sequence>
<dbReference type="OrthoDB" id="2693280at2759"/>
<dbReference type="EMBL" id="JABBWG010000021">
    <property type="protein sequence ID" value="KAG1814301.1"/>
    <property type="molecule type" value="Genomic_DNA"/>
</dbReference>
<reference evidence="2" key="1">
    <citation type="journal article" date="2020" name="New Phytol.">
        <title>Comparative genomics reveals dynamic genome evolution in host specialist ectomycorrhizal fungi.</title>
        <authorList>
            <person name="Lofgren L.A."/>
            <person name="Nguyen N.H."/>
            <person name="Vilgalys R."/>
            <person name="Ruytinx J."/>
            <person name="Liao H.L."/>
            <person name="Branco S."/>
            <person name="Kuo A."/>
            <person name="LaButti K."/>
            <person name="Lipzen A."/>
            <person name="Andreopoulos W."/>
            <person name="Pangilinan J."/>
            <person name="Riley R."/>
            <person name="Hundley H."/>
            <person name="Na H."/>
            <person name="Barry K."/>
            <person name="Grigoriev I.V."/>
            <person name="Stajich J.E."/>
            <person name="Kennedy P.G."/>
        </authorList>
    </citation>
    <scope>NUCLEOTIDE SEQUENCE</scope>
    <source>
        <strain evidence="2">MN1</strain>
    </source>
</reference>
<feature type="compositionally biased region" description="Low complexity" evidence="1">
    <location>
        <begin position="13"/>
        <end position="34"/>
    </location>
</feature>
<feature type="compositionally biased region" description="Low complexity" evidence="1">
    <location>
        <begin position="76"/>
        <end position="90"/>
    </location>
</feature>
<evidence type="ECO:0000256" key="1">
    <source>
        <dbReference type="SAM" id="MobiDB-lite"/>
    </source>
</evidence>